<gene>
    <name evidence="2" type="ORF">SAMN04488003_107132</name>
</gene>
<dbReference type="OrthoDB" id="7705857at2"/>
<proteinExistence type="predicted"/>
<dbReference type="EMBL" id="FOCI01000007">
    <property type="protein sequence ID" value="SEM99248.1"/>
    <property type="molecule type" value="Genomic_DNA"/>
</dbReference>
<dbReference type="SUPFAM" id="SSF52540">
    <property type="entry name" value="P-loop containing nucleoside triphosphate hydrolases"/>
    <property type="match status" value="1"/>
</dbReference>
<dbReference type="InterPro" id="IPR027417">
    <property type="entry name" value="P-loop_NTPase"/>
</dbReference>
<dbReference type="Proteomes" id="UP000199585">
    <property type="component" value="Unassembled WGS sequence"/>
</dbReference>
<protein>
    <recommendedName>
        <fullName evidence="4">Sulfotransferase family protein</fullName>
    </recommendedName>
</protein>
<accession>A0A1H8CY29</accession>
<keyword evidence="3" id="KW-1185">Reference proteome</keyword>
<feature type="compositionally biased region" description="Polar residues" evidence="1">
    <location>
        <begin position="225"/>
        <end position="241"/>
    </location>
</feature>
<name>A0A1H8CY29_9RHOB</name>
<evidence type="ECO:0008006" key="4">
    <source>
        <dbReference type="Google" id="ProtNLM"/>
    </source>
</evidence>
<dbReference type="RefSeq" id="WP_089901110.1">
    <property type="nucleotide sequence ID" value="NZ_FOCI01000007.1"/>
</dbReference>
<evidence type="ECO:0000313" key="3">
    <source>
        <dbReference type="Proteomes" id="UP000199585"/>
    </source>
</evidence>
<evidence type="ECO:0000313" key="2">
    <source>
        <dbReference type="EMBL" id="SEM99248.1"/>
    </source>
</evidence>
<reference evidence="2 3" key="1">
    <citation type="submission" date="2016-10" db="EMBL/GenBank/DDBJ databases">
        <authorList>
            <person name="de Groot N.N."/>
        </authorList>
    </citation>
    <scope>NUCLEOTIDE SEQUENCE [LARGE SCALE GENOMIC DNA]</scope>
    <source>
        <strain evidence="2 3">DSM 16213</strain>
    </source>
</reference>
<evidence type="ECO:0000256" key="1">
    <source>
        <dbReference type="SAM" id="MobiDB-lite"/>
    </source>
</evidence>
<dbReference type="STRING" id="245187.SAMN04488003_107132"/>
<sequence length="264" mass="29428">MVHVIVHPGLHKTGTSSLQEWMERNRAALKPHLRYYGKADFPAAGTAARRYGQRPFPWRLRAFRSSLDGFLGSIPDAPVIVLSRETFSGIMPGHRTFPNRLVRCYAPAAVPLGRQIVAACRARFGADVQITFLYTVRDREGWVRSVYGHLLRSVHLTEDFIAFRARFPDLMEPEQEARAIAATLDVPVQIVRLADVGHHRLGPAVAVLDLANVPQALRDRLPDATRSNSRQTRAQESQFLSLNHAGGSKATLKAAKEALLRDAR</sequence>
<dbReference type="Gene3D" id="3.40.50.300">
    <property type="entry name" value="P-loop containing nucleotide triphosphate hydrolases"/>
    <property type="match status" value="1"/>
</dbReference>
<feature type="region of interest" description="Disordered" evidence="1">
    <location>
        <begin position="221"/>
        <end position="242"/>
    </location>
</feature>
<dbReference type="AlphaFoldDB" id="A0A1H8CY29"/>
<organism evidence="2 3">
    <name type="scientific">Loktanella fryxellensis</name>
    <dbReference type="NCBI Taxonomy" id="245187"/>
    <lineage>
        <taxon>Bacteria</taxon>
        <taxon>Pseudomonadati</taxon>
        <taxon>Pseudomonadota</taxon>
        <taxon>Alphaproteobacteria</taxon>
        <taxon>Rhodobacterales</taxon>
        <taxon>Roseobacteraceae</taxon>
        <taxon>Loktanella</taxon>
    </lineage>
</organism>